<evidence type="ECO:0000256" key="3">
    <source>
        <dbReference type="ARBA" id="ARBA00022737"/>
    </source>
</evidence>
<dbReference type="Gene3D" id="2.60.40.10">
    <property type="entry name" value="Immunoglobulins"/>
    <property type="match status" value="3"/>
</dbReference>
<keyword evidence="2" id="KW-0732">Signal</keyword>
<dbReference type="Gene3D" id="3.40.50.10140">
    <property type="entry name" value="Toll/interleukin-1 receptor homology (TIR) domain"/>
    <property type="match status" value="1"/>
</dbReference>
<keyword evidence="4" id="KW-0378">Hydrolase</keyword>
<evidence type="ECO:0008006" key="14">
    <source>
        <dbReference type="Google" id="ProtNLM"/>
    </source>
</evidence>
<evidence type="ECO:0000256" key="5">
    <source>
        <dbReference type="ARBA" id="ARBA00023027"/>
    </source>
</evidence>
<evidence type="ECO:0000259" key="10">
    <source>
        <dbReference type="PROSITE" id="PS50104"/>
    </source>
</evidence>
<organism evidence="12 13">
    <name type="scientific">Aldrovandia affinis</name>
    <dbReference type="NCBI Taxonomy" id="143900"/>
    <lineage>
        <taxon>Eukaryota</taxon>
        <taxon>Metazoa</taxon>
        <taxon>Chordata</taxon>
        <taxon>Craniata</taxon>
        <taxon>Vertebrata</taxon>
        <taxon>Euteleostomi</taxon>
        <taxon>Actinopterygii</taxon>
        <taxon>Neopterygii</taxon>
        <taxon>Teleostei</taxon>
        <taxon>Notacanthiformes</taxon>
        <taxon>Halosauridae</taxon>
        <taxon>Aldrovandia</taxon>
    </lineage>
</organism>
<dbReference type="PRINTS" id="PR01536">
    <property type="entry name" value="INTRLKN1R12F"/>
</dbReference>
<evidence type="ECO:0000313" key="12">
    <source>
        <dbReference type="EMBL" id="KAJ8409888.1"/>
    </source>
</evidence>
<keyword evidence="9" id="KW-0812">Transmembrane</keyword>
<reference evidence="12" key="1">
    <citation type="journal article" date="2023" name="Science">
        <title>Genome structures resolve the early diversification of teleost fishes.</title>
        <authorList>
            <person name="Parey E."/>
            <person name="Louis A."/>
            <person name="Montfort J."/>
            <person name="Bouchez O."/>
            <person name="Roques C."/>
            <person name="Iampietro C."/>
            <person name="Lluch J."/>
            <person name="Castinel A."/>
            <person name="Donnadieu C."/>
            <person name="Desvignes T."/>
            <person name="Floi Bucao C."/>
            <person name="Jouanno E."/>
            <person name="Wen M."/>
            <person name="Mejri S."/>
            <person name="Dirks R."/>
            <person name="Jansen H."/>
            <person name="Henkel C."/>
            <person name="Chen W.J."/>
            <person name="Zahm M."/>
            <person name="Cabau C."/>
            <person name="Klopp C."/>
            <person name="Thompson A.W."/>
            <person name="Robinson-Rechavi M."/>
            <person name="Braasch I."/>
            <person name="Lecointre G."/>
            <person name="Bobe J."/>
            <person name="Postlethwait J.H."/>
            <person name="Berthelot C."/>
            <person name="Roest Crollius H."/>
            <person name="Guiguen Y."/>
        </authorList>
    </citation>
    <scope>NUCLEOTIDE SEQUENCE</scope>
    <source>
        <strain evidence="12">NC1722</strain>
    </source>
</reference>
<feature type="domain" description="TIR" evidence="10">
    <location>
        <begin position="391"/>
        <end position="520"/>
    </location>
</feature>
<dbReference type="Proteomes" id="UP001221898">
    <property type="component" value="Unassembled WGS sequence"/>
</dbReference>
<evidence type="ECO:0000256" key="1">
    <source>
        <dbReference type="ARBA" id="ARBA00009752"/>
    </source>
</evidence>
<feature type="transmembrane region" description="Helical" evidence="9">
    <location>
        <begin position="349"/>
        <end position="378"/>
    </location>
</feature>
<evidence type="ECO:0000256" key="4">
    <source>
        <dbReference type="ARBA" id="ARBA00022801"/>
    </source>
</evidence>
<dbReference type="SUPFAM" id="SSF48726">
    <property type="entry name" value="Immunoglobulin"/>
    <property type="match status" value="3"/>
</dbReference>
<evidence type="ECO:0000256" key="2">
    <source>
        <dbReference type="ARBA" id="ARBA00022729"/>
    </source>
</evidence>
<evidence type="ECO:0000259" key="11">
    <source>
        <dbReference type="PROSITE" id="PS50835"/>
    </source>
</evidence>
<dbReference type="InterPro" id="IPR015621">
    <property type="entry name" value="IL-1_rcpt_fam"/>
</dbReference>
<keyword evidence="9" id="KW-1133">Transmembrane helix</keyword>
<evidence type="ECO:0000256" key="7">
    <source>
        <dbReference type="ARBA" id="ARBA00023180"/>
    </source>
</evidence>
<dbReference type="InterPro" id="IPR036179">
    <property type="entry name" value="Ig-like_dom_sf"/>
</dbReference>
<dbReference type="InterPro" id="IPR013783">
    <property type="entry name" value="Ig-like_fold"/>
</dbReference>
<keyword evidence="13" id="KW-1185">Reference proteome</keyword>
<dbReference type="InterPro" id="IPR000157">
    <property type="entry name" value="TIR_dom"/>
</dbReference>
<dbReference type="PANTHER" id="PTHR11890:SF26">
    <property type="entry name" value="INTERLEUKIN-1 RECEPTOR TYPE 1"/>
    <property type="match status" value="1"/>
</dbReference>
<evidence type="ECO:0000256" key="8">
    <source>
        <dbReference type="ARBA" id="ARBA00023319"/>
    </source>
</evidence>
<dbReference type="GO" id="GO:0016787">
    <property type="term" value="F:hydrolase activity"/>
    <property type="evidence" value="ECO:0007669"/>
    <property type="project" value="UniProtKB-KW"/>
</dbReference>
<dbReference type="PRINTS" id="PR01537">
    <property type="entry name" value="INTRLKN1R1F"/>
</dbReference>
<keyword evidence="7" id="KW-0325">Glycoprotein</keyword>
<proteinExistence type="inferred from homology"/>
<dbReference type="EMBL" id="JAINUG010000028">
    <property type="protein sequence ID" value="KAJ8409888.1"/>
    <property type="molecule type" value="Genomic_DNA"/>
</dbReference>
<evidence type="ECO:0000256" key="9">
    <source>
        <dbReference type="SAM" id="Phobius"/>
    </source>
</evidence>
<dbReference type="Pfam" id="PF13927">
    <property type="entry name" value="Ig_3"/>
    <property type="match status" value="1"/>
</dbReference>
<dbReference type="InterPro" id="IPR003599">
    <property type="entry name" value="Ig_sub"/>
</dbReference>
<keyword evidence="5" id="KW-0520">NAD</keyword>
<dbReference type="PROSITE" id="PS50835">
    <property type="entry name" value="IG_LIKE"/>
    <property type="match status" value="3"/>
</dbReference>
<dbReference type="PROSITE" id="PS50104">
    <property type="entry name" value="TIR"/>
    <property type="match status" value="1"/>
</dbReference>
<dbReference type="InterPro" id="IPR035897">
    <property type="entry name" value="Toll_tir_struct_dom_sf"/>
</dbReference>
<gene>
    <name evidence="12" type="ORF">AAFF_G00209290</name>
</gene>
<keyword evidence="6" id="KW-1015">Disulfide bond</keyword>
<evidence type="ECO:0000256" key="6">
    <source>
        <dbReference type="ARBA" id="ARBA00023157"/>
    </source>
</evidence>
<dbReference type="Pfam" id="PF01582">
    <property type="entry name" value="TIR"/>
    <property type="match status" value="1"/>
</dbReference>
<keyword evidence="9" id="KW-0472">Membrane</keyword>
<dbReference type="AlphaFoldDB" id="A0AAD7WUV4"/>
<dbReference type="GO" id="GO:0004908">
    <property type="term" value="F:interleukin-1 receptor activity"/>
    <property type="evidence" value="ECO:0007669"/>
    <property type="project" value="InterPro"/>
</dbReference>
<name>A0AAD7WUV4_9TELE</name>
<dbReference type="SMART" id="SM00409">
    <property type="entry name" value="IG"/>
    <property type="match status" value="3"/>
</dbReference>
<feature type="domain" description="Ig-like" evidence="11">
    <location>
        <begin position="146"/>
        <end position="225"/>
    </location>
</feature>
<dbReference type="InterPro" id="IPR007110">
    <property type="entry name" value="Ig-like_dom"/>
</dbReference>
<dbReference type="PANTHER" id="PTHR11890">
    <property type="entry name" value="INTERLEUKIN-1 RECEPTOR FAMILY MEMBER"/>
    <property type="match status" value="1"/>
</dbReference>
<feature type="domain" description="Ig-like" evidence="11">
    <location>
        <begin position="233"/>
        <end position="341"/>
    </location>
</feature>
<dbReference type="SUPFAM" id="SSF52200">
    <property type="entry name" value="Toll/Interleukin receptor TIR domain"/>
    <property type="match status" value="1"/>
</dbReference>
<comment type="similarity">
    <text evidence="1">Belongs to the interleukin-1 receptor family.</text>
</comment>
<keyword evidence="3" id="KW-0677">Repeat</keyword>
<sequence>MLDFNCQETGGRLFANWETDKLRTMKEAFLLLLGAWKVISAPTTTSDLCQYITKVVKVVEEDALHLPCHLSLYKERNATEFSWFKDGTHAIQSSEDQRIHFHGGVLFFLPILLSDTAVYSCYWQPPGKCRIFQFELKVYKANPFDPSVLYTPIEAQELHPGILCPLEKLCQGGNRTLIWYKNSVCIPNMSEITLRIQNASKRDEGLYTCKCSWEHSGKVFTSSASRELIVKAPSVHYRPVIRYPTSNATETAELGSVKTLTCTVFFGINVEDFREVLWHVDKQDLQSIKRYSVKTIREVKDGESVQTVVLTISNVTQDDFREFKCTAKNSQQWVSKSVFLKPRETIHTLLAVSGCILLAFLLAFVVFKCFMIDLVLLFRGVFNTRSPVDGKVYDAYVIYQRHDLEKAVEEKIDNFVSRLLPDVLEKKCGYRLFIHGRDDLPGEDHMELIETRIKLSRRLMVILTLGSGRGHEASANHEDYDRQVGLHQALVKEELKVILIELEKMHGYGHLPQVPGPETK</sequence>
<comment type="caution">
    <text evidence="12">The sequence shown here is derived from an EMBL/GenBank/DDBJ whole genome shotgun (WGS) entry which is preliminary data.</text>
</comment>
<evidence type="ECO:0000313" key="13">
    <source>
        <dbReference type="Proteomes" id="UP001221898"/>
    </source>
</evidence>
<feature type="domain" description="Ig-like" evidence="11">
    <location>
        <begin position="42"/>
        <end position="121"/>
    </location>
</feature>
<keyword evidence="8" id="KW-0393">Immunoglobulin domain</keyword>
<dbReference type="InterPro" id="IPR004074">
    <property type="entry name" value="IL-1_rcpt_I/II-typ"/>
</dbReference>
<accession>A0AAD7WUV4</accession>
<protein>
    <recommendedName>
        <fullName evidence="14">Interleukin-1 receptor-like 1</fullName>
    </recommendedName>
</protein>